<proteinExistence type="predicted"/>
<dbReference type="AlphaFoldDB" id="A0A8C3J6J9"/>
<feature type="domain" description="DNA/RNA non-specific endonuclease/pyrophosphatase/phosphodiesterase" evidence="2">
    <location>
        <begin position="24"/>
        <end position="216"/>
    </location>
</feature>
<dbReference type="InterPro" id="IPR044929">
    <property type="entry name" value="DNA/RNA_non-sp_Endonuclease_sf"/>
</dbReference>
<organism evidence="3 4">
    <name type="scientific">Calidris pygmaea</name>
    <name type="common">Spoon-billed sandpiper</name>
    <dbReference type="NCBI Taxonomy" id="425635"/>
    <lineage>
        <taxon>Eukaryota</taxon>
        <taxon>Metazoa</taxon>
        <taxon>Chordata</taxon>
        <taxon>Craniata</taxon>
        <taxon>Vertebrata</taxon>
        <taxon>Euteleostomi</taxon>
        <taxon>Archelosauria</taxon>
        <taxon>Archosauria</taxon>
        <taxon>Dinosauria</taxon>
        <taxon>Saurischia</taxon>
        <taxon>Theropoda</taxon>
        <taxon>Coelurosauria</taxon>
        <taxon>Aves</taxon>
        <taxon>Neognathae</taxon>
        <taxon>Neoaves</taxon>
        <taxon>Charadriiformes</taxon>
        <taxon>Scolopacidae</taxon>
        <taxon>Calidris</taxon>
    </lineage>
</organism>
<evidence type="ECO:0000259" key="1">
    <source>
        <dbReference type="SMART" id="SM00477"/>
    </source>
</evidence>
<dbReference type="PANTHER" id="PTHR21472:SF26">
    <property type="entry name" value="ENDONUCLEASE DOMAIN CONTAINING 1"/>
    <property type="match status" value="1"/>
</dbReference>
<feature type="domain" description="ENPP1-3/EXOG-like endonuclease/phosphodiesterase" evidence="1">
    <location>
        <begin position="39"/>
        <end position="221"/>
    </location>
</feature>
<evidence type="ECO:0000313" key="3">
    <source>
        <dbReference type="Ensembl" id="ENSCPGP00000001129.1"/>
    </source>
</evidence>
<protein>
    <recommendedName>
        <fullName evidence="5">Endonuclease domain-containing 1 protein-like</fullName>
    </recommendedName>
</protein>
<reference evidence="3" key="1">
    <citation type="submission" date="2025-08" db="UniProtKB">
        <authorList>
            <consortium name="Ensembl"/>
        </authorList>
    </citation>
    <scope>IDENTIFICATION</scope>
</reference>
<keyword evidence="4" id="KW-1185">Reference proteome</keyword>
<dbReference type="Pfam" id="PF01223">
    <property type="entry name" value="Endonuclease_NS"/>
    <property type="match status" value="1"/>
</dbReference>
<dbReference type="Proteomes" id="UP000694419">
    <property type="component" value="Unplaced"/>
</dbReference>
<dbReference type="InterPro" id="IPR020821">
    <property type="entry name" value="ENPP1-3/EXOG-like_nuc-like"/>
</dbReference>
<dbReference type="GO" id="GO:0016787">
    <property type="term" value="F:hydrolase activity"/>
    <property type="evidence" value="ECO:0007669"/>
    <property type="project" value="InterPro"/>
</dbReference>
<name>A0A8C3J6J9_9CHAR</name>
<sequence>MELHNSVFWRSYINPPRSQPVSGCREVFETPLPLWGCQRNLFSSLLLKLIGSKYSNTMETEIDLMNQTKVTIEEIKKSQAISQDYTNLKDLNRGHLNPRCHQYDNDSMKATFTLTNIVPQNEKLNGGEWNKYEVETMANMSKGCITTYVVVGAVPGNNFISGNRVNVPSYIWAGACCEISNQPSRAWAVIVKNDNVNVENIKLGELEKKLTDLYGKGQVSLFHGDCPRQ</sequence>
<evidence type="ECO:0000313" key="4">
    <source>
        <dbReference type="Proteomes" id="UP000694419"/>
    </source>
</evidence>
<accession>A0A8C3J6J9</accession>
<dbReference type="PANTHER" id="PTHR21472">
    <property type="entry name" value="ENDONUCLEASE DOMAIN-CONTAINING 1 PROTEIN ENDOD1"/>
    <property type="match status" value="1"/>
</dbReference>
<dbReference type="GO" id="GO:0046872">
    <property type="term" value="F:metal ion binding"/>
    <property type="evidence" value="ECO:0007669"/>
    <property type="project" value="InterPro"/>
</dbReference>
<dbReference type="InterPro" id="IPR044925">
    <property type="entry name" value="His-Me_finger_sf"/>
</dbReference>
<dbReference type="SMART" id="SM00892">
    <property type="entry name" value="Endonuclease_NS"/>
    <property type="match status" value="1"/>
</dbReference>
<dbReference type="Gene3D" id="3.40.570.10">
    <property type="entry name" value="Extracellular Endonuclease, subunit A"/>
    <property type="match status" value="1"/>
</dbReference>
<dbReference type="GO" id="GO:0003676">
    <property type="term" value="F:nucleic acid binding"/>
    <property type="evidence" value="ECO:0007669"/>
    <property type="project" value="InterPro"/>
</dbReference>
<evidence type="ECO:0008006" key="5">
    <source>
        <dbReference type="Google" id="ProtNLM"/>
    </source>
</evidence>
<dbReference type="Ensembl" id="ENSCPGT00000001261.1">
    <property type="protein sequence ID" value="ENSCPGP00000001129.1"/>
    <property type="gene ID" value="ENSCPGG00000000898.1"/>
</dbReference>
<reference evidence="3" key="2">
    <citation type="submission" date="2025-09" db="UniProtKB">
        <authorList>
            <consortium name="Ensembl"/>
        </authorList>
    </citation>
    <scope>IDENTIFICATION</scope>
</reference>
<dbReference type="SMART" id="SM00477">
    <property type="entry name" value="NUC"/>
    <property type="match status" value="1"/>
</dbReference>
<dbReference type="SUPFAM" id="SSF54060">
    <property type="entry name" value="His-Me finger endonucleases"/>
    <property type="match status" value="1"/>
</dbReference>
<dbReference type="InterPro" id="IPR039015">
    <property type="entry name" value="ENDOD1"/>
</dbReference>
<dbReference type="InterPro" id="IPR001604">
    <property type="entry name" value="Endo_G_ENPP1-like_dom"/>
</dbReference>
<evidence type="ECO:0000259" key="2">
    <source>
        <dbReference type="SMART" id="SM00892"/>
    </source>
</evidence>